<dbReference type="Proteomes" id="UP000675881">
    <property type="component" value="Chromosome 7"/>
</dbReference>
<protein>
    <submittedName>
        <fullName evidence="2">(salmon louse) hypothetical protein</fullName>
    </submittedName>
</protein>
<gene>
    <name evidence="2" type="ORF">LSAA_13119</name>
</gene>
<proteinExistence type="predicted"/>
<dbReference type="Pfam" id="PF16033">
    <property type="entry name" value="DUF4789"/>
    <property type="match status" value="1"/>
</dbReference>
<dbReference type="PANTHER" id="PTHR21177:SF7">
    <property type="entry name" value="GH11627P"/>
    <property type="match status" value="1"/>
</dbReference>
<reference evidence="2" key="1">
    <citation type="submission" date="2021-02" db="EMBL/GenBank/DDBJ databases">
        <authorList>
            <person name="Bekaert M."/>
        </authorList>
    </citation>
    <scope>NUCLEOTIDE SEQUENCE</scope>
    <source>
        <strain evidence="2">IoA-00</strain>
    </source>
</reference>
<evidence type="ECO:0000259" key="1">
    <source>
        <dbReference type="Pfam" id="PF16033"/>
    </source>
</evidence>
<evidence type="ECO:0000313" key="3">
    <source>
        <dbReference type="Proteomes" id="UP000675881"/>
    </source>
</evidence>
<name>A0A7R8HBL2_LEPSM</name>
<dbReference type="InterPro" id="IPR031993">
    <property type="entry name" value="DUF4789"/>
</dbReference>
<accession>A0A7R8HBL2</accession>
<dbReference type="EMBL" id="HG994586">
    <property type="protein sequence ID" value="CAF2996740.1"/>
    <property type="molecule type" value="Genomic_DNA"/>
</dbReference>
<evidence type="ECO:0000313" key="2">
    <source>
        <dbReference type="EMBL" id="CAF2996740.1"/>
    </source>
</evidence>
<feature type="domain" description="DUF4789" evidence="1">
    <location>
        <begin position="222"/>
        <end position="306"/>
    </location>
</feature>
<keyword evidence="3" id="KW-1185">Reference proteome</keyword>
<dbReference type="PANTHER" id="PTHR21177">
    <property type="entry name" value="IP06524P-RELATED"/>
    <property type="match status" value="1"/>
</dbReference>
<dbReference type="AlphaFoldDB" id="A0A7R8HBL2"/>
<organism evidence="2 3">
    <name type="scientific">Lepeophtheirus salmonis</name>
    <name type="common">Salmon louse</name>
    <name type="synonym">Caligus salmonis</name>
    <dbReference type="NCBI Taxonomy" id="72036"/>
    <lineage>
        <taxon>Eukaryota</taxon>
        <taxon>Metazoa</taxon>
        <taxon>Ecdysozoa</taxon>
        <taxon>Arthropoda</taxon>
        <taxon>Crustacea</taxon>
        <taxon>Multicrustacea</taxon>
        <taxon>Hexanauplia</taxon>
        <taxon>Copepoda</taxon>
        <taxon>Siphonostomatoida</taxon>
        <taxon>Caligidae</taxon>
        <taxon>Lepeophtheirus</taxon>
    </lineage>
</organism>
<dbReference type="OrthoDB" id="6363131at2759"/>
<sequence length="410" mass="47455">MEKSPYQHNNSYLRTLIYISLICNIFWNFSSGSRHCRAGSVYWGPTDYCYPMDTRGPCPKNKIIIEKPEGALCIPDYRPRIQTIKDHIRNRVNDMDNTIMTKKISYPSPQLFLEPQIYSSWLPKAFQMSHKERECYDSFMVYVEQKDRCFPLLSSEACESHDEWLVLEADEYSEEVRIICKKKPCPCHDLDLCEVDTNNGTYSHCKGKGCVVSRAAYQSNICKPNEQLLIDPYGHGKCGCLRDPYHVNYEDECFLLYSQGPCEEGFMLQYSPLLKSTECTPEICPDTSILYMDDPNTKELACHKFANKREILKKRHSRSPVKRVFDIMPKGGRPPGCIMDSRGTCRDIIDFEDSRIGKRQKQSGRSLFMETKPPEMTLMYPVPESITNAEEYVKWLRDSRSLPPSTSSIF</sequence>